<feature type="domain" description="BON" evidence="4">
    <location>
        <begin position="145"/>
        <end position="214"/>
    </location>
</feature>
<reference evidence="6" key="2">
    <citation type="submission" date="2020-09" db="EMBL/GenBank/DDBJ databases">
        <authorList>
            <person name="Sun Q."/>
            <person name="Ohkuma M."/>
        </authorList>
    </citation>
    <scope>NUCLEOTIDE SEQUENCE</scope>
    <source>
        <strain evidence="6">JCM 4646</strain>
    </source>
</reference>
<dbReference type="SMART" id="SM00116">
    <property type="entry name" value="CBS"/>
    <property type="match status" value="2"/>
</dbReference>
<evidence type="ECO:0000256" key="1">
    <source>
        <dbReference type="ARBA" id="ARBA00023122"/>
    </source>
</evidence>
<evidence type="ECO:0000259" key="4">
    <source>
        <dbReference type="PROSITE" id="PS50914"/>
    </source>
</evidence>
<dbReference type="Proteomes" id="UP000617734">
    <property type="component" value="Unassembled WGS sequence"/>
</dbReference>
<keyword evidence="1 2" id="KW-0129">CBS domain</keyword>
<dbReference type="PROSITE" id="PS51371">
    <property type="entry name" value="CBS"/>
    <property type="match status" value="2"/>
</dbReference>
<protein>
    <recommendedName>
        <fullName evidence="8">Inosine-5'-monophosphate dehydrogenase</fullName>
    </recommendedName>
</protein>
<keyword evidence="7" id="KW-1185">Reference proteome</keyword>
<dbReference type="InterPro" id="IPR017080">
    <property type="entry name" value="UCP036990_CBS_BON"/>
</dbReference>
<dbReference type="CDD" id="cd04586">
    <property type="entry name" value="CBS_pair_BON_assoc"/>
    <property type="match status" value="1"/>
</dbReference>
<dbReference type="PROSITE" id="PS50914">
    <property type="entry name" value="BON"/>
    <property type="match status" value="1"/>
</dbReference>
<dbReference type="RefSeq" id="WP_190208895.1">
    <property type="nucleotide sequence ID" value="NZ_BNBO01000001.1"/>
</dbReference>
<reference evidence="6" key="1">
    <citation type="journal article" date="2014" name="Int. J. Syst. Evol. Microbiol.">
        <title>Complete genome sequence of Corynebacterium casei LMG S-19264T (=DSM 44701T), isolated from a smear-ripened cheese.</title>
        <authorList>
            <consortium name="US DOE Joint Genome Institute (JGI-PGF)"/>
            <person name="Walter F."/>
            <person name="Albersmeier A."/>
            <person name="Kalinowski J."/>
            <person name="Ruckert C."/>
        </authorList>
    </citation>
    <scope>NUCLEOTIDE SEQUENCE</scope>
    <source>
        <strain evidence="6">JCM 4646</strain>
    </source>
</reference>
<dbReference type="PIRSF" id="PIRSF036990">
    <property type="entry name" value="UCP036990_CBS_BON"/>
    <property type="match status" value="1"/>
</dbReference>
<evidence type="ECO:0000256" key="2">
    <source>
        <dbReference type="PROSITE-ProRule" id="PRU00703"/>
    </source>
</evidence>
<dbReference type="Gene3D" id="3.30.1340.30">
    <property type="match status" value="1"/>
</dbReference>
<name>A0A919FBU6_9ACTN</name>
<evidence type="ECO:0000256" key="3">
    <source>
        <dbReference type="SAM" id="MobiDB-lite"/>
    </source>
</evidence>
<evidence type="ECO:0000313" key="7">
    <source>
        <dbReference type="Proteomes" id="UP000617734"/>
    </source>
</evidence>
<feature type="region of interest" description="Disordered" evidence="3">
    <location>
        <begin position="63"/>
        <end position="82"/>
    </location>
</feature>
<feature type="domain" description="CBS" evidence="5">
    <location>
        <begin position="92"/>
        <end position="149"/>
    </location>
</feature>
<dbReference type="GeneID" id="95350863"/>
<dbReference type="PANTHER" id="PTHR43080">
    <property type="entry name" value="CBS DOMAIN-CONTAINING PROTEIN CBSX3, MITOCHONDRIAL"/>
    <property type="match status" value="1"/>
</dbReference>
<proteinExistence type="predicted"/>
<dbReference type="Pfam" id="PF00571">
    <property type="entry name" value="CBS"/>
    <property type="match status" value="2"/>
</dbReference>
<evidence type="ECO:0008006" key="8">
    <source>
        <dbReference type="Google" id="ProtNLM"/>
    </source>
</evidence>
<dbReference type="InterPro" id="IPR007055">
    <property type="entry name" value="BON_dom"/>
</dbReference>
<organism evidence="6 7">
    <name type="scientific">Kitasatospora indigofera</name>
    <dbReference type="NCBI Taxonomy" id="67307"/>
    <lineage>
        <taxon>Bacteria</taxon>
        <taxon>Bacillati</taxon>
        <taxon>Actinomycetota</taxon>
        <taxon>Actinomycetes</taxon>
        <taxon>Kitasatosporales</taxon>
        <taxon>Streptomycetaceae</taxon>
        <taxon>Kitasatospora</taxon>
    </lineage>
</organism>
<dbReference type="Gene3D" id="3.10.580.10">
    <property type="entry name" value="CBS-domain"/>
    <property type="match status" value="1"/>
</dbReference>
<evidence type="ECO:0000259" key="5">
    <source>
        <dbReference type="PROSITE" id="PS51371"/>
    </source>
</evidence>
<dbReference type="AlphaFoldDB" id="A0A919FBU6"/>
<dbReference type="Pfam" id="PF04972">
    <property type="entry name" value="BON"/>
    <property type="match status" value="1"/>
</dbReference>
<comment type="caution">
    <text evidence="6">The sequence shown here is derived from an EMBL/GenBank/DDBJ whole genome shotgun (WGS) entry which is preliminary data.</text>
</comment>
<feature type="domain" description="CBS" evidence="5">
    <location>
        <begin position="10"/>
        <end position="71"/>
    </location>
</feature>
<dbReference type="SUPFAM" id="SSF54631">
    <property type="entry name" value="CBS-domain pair"/>
    <property type="match status" value="1"/>
</dbReference>
<dbReference type="PANTHER" id="PTHR43080:SF29">
    <property type="entry name" value="OS02G0818000 PROTEIN"/>
    <property type="match status" value="1"/>
</dbReference>
<dbReference type="EMBL" id="BNBO01000001">
    <property type="protein sequence ID" value="GHH59632.1"/>
    <property type="molecule type" value="Genomic_DNA"/>
</dbReference>
<evidence type="ECO:0000313" key="6">
    <source>
        <dbReference type="EMBL" id="GHH59632.1"/>
    </source>
</evidence>
<gene>
    <name evidence="6" type="ORF">GCM10018781_03210</name>
</gene>
<accession>A0A919FBU6</accession>
<dbReference type="InterPro" id="IPR000644">
    <property type="entry name" value="CBS_dom"/>
</dbReference>
<dbReference type="InterPro" id="IPR046342">
    <property type="entry name" value="CBS_dom_sf"/>
</dbReference>
<dbReference type="InterPro" id="IPR051257">
    <property type="entry name" value="Diverse_CBS-Domain"/>
</dbReference>
<sequence>MQHRTVRDVMTPGVVTARPGTPFKEIAEIFERNGIAAVPVVDDRDHPLGVVSEADLLRRQAHLPDPQGHSVSLPEDSRGSAGTVAETAEGLMTSPAVCARPGWSIVEAARTMDRERVKRLPVVDEAGRLTGIVSRSDLLRLFLRHDTALREEIDRDILDRTLRLAPGAVRVTVRDGVVTLAGRIEDAGLIPVVERLCASVDGVVSVHQAIEHPSTASQAGATVPTA</sequence>